<protein>
    <submittedName>
        <fullName evidence="9">Serine/threonine protein kinase</fullName>
        <ecNumber evidence="9">2.7.11.-</ecNumber>
    </submittedName>
</protein>
<keyword evidence="9" id="KW-0614">Plasmid</keyword>
<sequence length="483" mass="53893">MSESIELPPGTRLREYRILQTLGRGGFGITYLAYDQNLDKRFAIKEFMPQGLAARMQSVGVTALSRSDSNLFDKFRKRFIKEAQFLARFDHPSIVRVYAYFEENGTAYMVMRFEEGITFESYLDNLQNRPDEAELLRLFGTALDGLAEMHRMGLLHRDISARNILVRPNGTMVLIDFGSVRDDLANQEAAEGASSAQTCTDGYSPPEVYTTQGVRAPATDIYGLGAVLYLAVTGRAPVSAHDRLHGVQEDGADPLPPAVKAARRGYRKSFLRAIDWALNLRTKDRPQNVDQWRAALFEKKTARFGTWIVIPTVVLILSLTAYVAKQNNTDSIQDWWGSILLLFKHDTSPPEPKPPSPPPEPKPQPEPPEKLSPCKEIDTLLKEGNPDKLLGMGITCYGAKTPQTALILFRAAAKRGNVLALRWLGKLYDPREDESSGIDQIGISNGYASYSCYTAAALKGDKQADLARRDLTQKYENNKECPI</sequence>
<keyword evidence="7" id="KW-0812">Transmembrane</keyword>
<geneLocation type="plasmid" evidence="9 10">
    <name>AZO_p4</name>
</geneLocation>
<dbReference type="PANTHER" id="PTHR43289:SF34">
    <property type="entry name" value="SERINE_THREONINE-PROTEIN KINASE YBDM-RELATED"/>
    <property type="match status" value="1"/>
</dbReference>
<dbReference type="PROSITE" id="PS00107">
    <property type="entry name" value="PROTEIN_KINASE_ATP"/>
    <property type="match status" value="1"/>
</dbReference>
<dbReference type="EC" id="2.7.11.-" evidence="9"/>
<evidence type="ECO:0000256" key="7">
    <source>
        <dbReference type="SAM" id="Phobius"/>
    </source>
</evidence>
<evidence type="ECO:0000259" key="8">
    <source>
        <dbReference type="PROSITE" id="PS50011"/>
    </source>
</evidence>
<dbReference type="GO" id="GO:0004674">
    <property type="term" value="F:protein serine/threonine kinase activity"/>
    <property type="evidence" value="ECO:0007669"/>
    <property type="project" value="UniProtKB-KW"/>
</dbReference>
<dbReference type="HOGENOM" id="CLU_564579_0_0_5"/>
<dbReference type="InterPro" id="IPR017441">
    <property type="entry name" value="Protein_kinase_ATP_BS"/>
</dbReference>
<proteinExistence type="predicted"/>
<reference evidence="10" key="1">
    <citation type="journal article" date="2011" name="PLoS Genet.">
        <title>Azospirillum genomes reveal transition of bacteria from aquatic to terrestrial environments.</title>
        <authorList>
            <person name="Wisniewski-Dye F."/>
            <person name="Borziak K."/>
            <person name="Khalsa-Moyers G."/>
            <person name="Alexandre G."/>
            <person name="Sukharnikov L.O."/>
            <person name="Wuichet K."/>
            <person name="Hurst G.B."/>
            <person name="McDonald W.H."/>
            <person name="Robertson J.S."/>
            <person name="Barbe V."/>
            <person name="Calteau A."/>
            <person name="Rouy Z."/>
            <person name="Mangenot S."/>
            <person name="Prigent-Combaret C."/>
            <person name="Normand P."/>
            <person name="Boyer M."/>
            <person name="Siguier P."/>
            <person name="Dessaux Y."/>
            <person name="Elmerich C."/>
            <person name="Condemine G."/>
            <person name="Krishnen G."/>
            <person name="Kennedy I."/>
            <person name="Paterson A.H."/>
            <person name="Gonzalez V."/>
            <person name="Mavingui P."/>
            <person name="Zhulin I.B."/>
        </authorList>
    </citation>
    <scope>NUCLEOTIDE SEQUENCE [LARGE SCALE GENOMIC DNA]</scope>
    <source>
        <strain evidence="10">4B</strain>
    </source>
</reference>
<keyword evidence="3 9" id="KW-0418">Kinase</keyword>
<dbReference type="PROSITE" id="PS00109">
    <property type="entry name" value="PROTEIN_KINASE_TYR"/>
    <property type="match status" value="1"/>
</dbReference>
<dbReference type="RefSeq" id="WP_014189770.1">
    <property type="nucleotide sequence ID" value="NC_016587.1"/>
</dbReference>
<feature type="transmembrane region" description="Helical" evidence="7">
    <location>
        <begin position="304"/>
        <end position="324"/>
    </location>
</feature>
<evidence type="ECO:0000256" key="3">
    <source>
        <dbReference type="ARBA" id="ARBA00022777"/>
    </source>
</evidence>
<dbReference type="OrthoDB" id="9801841at2"/>
<feature type="domain" description="Protein kinase" evidence="8">
    <location>
        <begin position="16"/>
        <end position="297"/>
    </location>
</feature>
<keyword evidence="9" id="KW-0723">Serine/threonine-protein kinase</keyword>
<dbReference type="InterPro" id="IPR000719">
    <property type="entry name" value="Prot_kinase_dom"/>
</dbReference>
<dbReference type="InterPro" id="IPR011009">
    <property type="entry name" value="Kinase-like_dom_sf"/>
</dbReference>
<dbReference type="PANTHER" id="PTHR43289">
    <property type="entry name" value="MITOGEN-ACTIVATED PROTEIN KINASE KINASE KINASE 20-RELATED"/>
    <property type="match status" value="1"/>
</dbReference>
<dbReference type="Gene3D" id="1.10.510.10">
    <property type="entry name" value="Transferase(Phosphotransferase) domain 1"/>
    <property type="match status" value="1"/>
</dbReference>
<evidence type="ECO:0000256" key="4">
    <source>
        <dbReference type="ARBA" id="ARBA00022840"/>
    </source>
</evidence>
<keyword evidence="10" id="KW-1185">Reference proteome</keyword>
<evidence type="ECO:0000313" key="10">
    <source>
        <dbReference type="Proteomes" id="UP000005667"/>
    </source>
</evidence>
<evidence type="ECO:0000313" key="9">
    <source>
        <dbReference type="EMBL" id="CBS90926.1"/>
    </source>
</evidence>
<dbReference type="GO" id="GO:0005524">
    <property type="term" value="F:ATP binding"/>
    <property type="evidence" value="ECO:0007669"/>
    <property type="project" value="UniProtKB-UniRule"/>
</dbReference>
<dbReference type="KEGG" id="ali:AZOLI_p40554"/>
<keyword evidence="2 5" id="KW-0547">Nucleotide-binding</keyword>
<dbReference type="InterPro" id="IPR008266">
    <property type="entry name" value="Tyr_kinase_AS"/>
</dbReference>
<gene>
    <name evidence="9" type="ordered locus">AZOLI_p40554</name>
</gene>
<evidence type="ECO:0000256" key="1">
    <source>
        <dbReference type="ARBA" id="ARBA00022679"/>
    </source>
</evidence>
<evidence type="ECO:0000256" key="5">
    <source>
        <dbReference type="PROSITE-ProRule" id="PRU10141"/>
    </source>
</evidence>
<dbReference type="Proteomes" id="UP000005667">
    <property type="component" value="Plasmid AZO_p4"/>
</dbReference>
<organism evidence="9 10">
    <name type="scientific">Azospirillum lipoferum (strain 4B)</name>
    <dbReference type="NCBI Taxonomy" id="862719"/>
    <lineage>
        <taxon>Bacteria</taxon>
        <taxon>Pseudomonadati</taxon>
        <taxon>Pseudomonadota</taxon>
        <taxon>Alphaproteobacteria</taxon>
        <taxon>Rhodospirillales</taxon>
        <taxon>Azospirillaceae</taxon>
        <taxon>Azospirillum</taxon>
    </lineage>
</organism>
<dbReference type="CDD" id="cd14014">
    <property type="entry name" value="STKc_PknB_like"/>
    <property type="match status" value="1"/>
</dbReference>
<dbReference type="PROSITE" id="PS50011">
    <property type="entry name" value="PROTEIN_KINASE_DOM"/>
    <property type="match status" value="1"/>
</dbReference>
<dbReference type="AlphaFoldDB" id="G7ZGJ4"/>
<name>G7ZGJ4_AZOL4</name>
<dbReference type="SUPFAM" id="SSF56112">
    <property type="entry name" value="Protein kinase-like (PK-like)"/>
    <property type="match status" value="1"/>
</dbReference>
<feature type="region of interest" description="Disordered" evidence="6">
    <location>
        <begin position="347"/>
        <end position="371"/>
    </location>
</feature>
<keyword evidence="7" id="KW-1133">Transmembrane helix</keyword>
<keyword evidence="4 5" id="KW-0067">ATP-binding</keyword>
<dbReference type="InterPro" id="IPR011990">
    <property type="entry name" value="TPR-like_helical_dom_sf"/>
</dbReference>
<dbReference type="Gene3D" id="1.25.40.10">
    <property type="entry name" value="Tetratricopeptide repeat domain"/>
    <property type="match status" value="1"/>
</dbReference>
<feature type="binding site" evidence="5">
    <location>
        <position position="45"/>
    </location>
    <ligand>
        <name>ATP</name>
        <dbReference type="ChEBI" id="CHEBI:30616"/>
    </ligand>
</feature>
<evidence type="ECO:0000256" key="6">
    <source>
        <dbReference type="SAM" id="MobiDB-lite"/>
    </source>
</evidence>
<dbReference type="Pfam" id="PF00069">
    <property type="entry name" value="Pkinase"/>
    <property type="match status" value="1"/>
</dbReference>
<evidence type="ECO:0000256" key="2">
    <source>
        <dbReference type="ARBA" id="ARBA00022741"/>
    </source>
</evidence>
<keyword evidence="7" id="KW-0472">Membrane</keyword>
<dbReference type="EMBL" id="FQ311872">
    <property type="protein sequence ID" value="CBS90926.1"/>
    <property type="molecule type" value="Genomic_DNA"/>
</dbReference>
<keyword evidence="1 9" id="KW-0808">Transferase</keyword>
<accession>G7ZGJ4</accession>
<dbReference type="Gene3D" id="3.30.200.20">
    <property type="entry name" value="Phosphorylase Kinase, domain 1"/>
    <property type="match status" value="1"/>
</dbReference>
<feature type="compositionally biased region" description="Pro residues" evidence="6">
    <location>
        <begin position="349"/>
        <end position="366"/>
    </location>
</feature>